<evidence type="ECO:0000256" key="1">
    <source>
        <dbReference type="SAM" id="Phobius"/>
    </source>
</evidence>
<feature type="transmembrane region" description="Helical" evidence="1">
    <location>
        <begin position="7"/>
        <end position="28"/>
    </location>
</feature>
<keyword evidence="1" id="KW-1133">Transmembrane helix</keyword>
<reference evidence="2 3" key="1">
    <citation type="journal article" date="2016" name="Nat. Commun.">
        <title>Thousands of microbial genomes shed light on interconnected biogeochemical processes in an aquifer system.</title>
        <authorList>
            <person name="Anantharaman K."/>
            <person name="Brown C.T."/>
            <person name="Hug L.A."/>
            <person name="Sharon I."/>
            <person name="Castelle C.J."/>
            <person name="Probst A.J."/>
            <person name="Thomas B.C."/>
            <person name="Singh A."/>
            <person name="Wilkins M.J."/>
            <person name="Karaoz U."/>
            <person name="Brodie E.L."/>
            <person name="Williams K.H."/>
            <person name="Hubbard S.S."/>
            <person name="Banfield J.F."/>
        </authorList>
    </citation>
    <scope>NUCLEOTIDE SEQUENCE [LARGE SCALE GENOMIC DNA]</scope>
</reference>
<keyword evidence="1" id="KW-0472">Membrane</keyword>
<dbReference type="STRING" id="1802229.A2401_01145"/>
<sequence length="127" mass="14420">MNSLSKNFIIIFLIICVVGIFGFHWFLISDMMPIGECFSVDCVYTPAQTIPQGTQNILLIALMAILFGVATPLAILSDKKLTELPRRMFLEWRIGGFCRKLILWLKILEKRDPQTALIAARISNFSQ</sequence>
<feature type="transmembrane region" description="Helical" evidence="1">
    <location>
        <begin position="57"/>
        <end position="77"/>
    </location>
</feature>
<name>A0A1G2JC93_9BACT</name>
<gene>
    <name evidence="2" type="ORF">A2401_01145</name>
</gene>
<dbReference type="AlphaFoldDB" id="A0A1G2JC93"/>
<proteinExistence type="predicted"/>
<evidence type="ECO:0000313" key="3">
    <source>
        <dbReference type="Proteomes" id="UP000177751"/>
    </source>
</evidence>
<accession>A0A1G2JC93</accession>
<keyword evidence="1" id="KW-0812">Transmembrane</keyword>
<evidence type="ECO:0000313" key="2">
    <source>
        <dbReference type="EMBL" id="OGZ84637.1"/>
    </source>
</evidence>
<organism evidence="2 3">
    <name type="scientific">Candidatus Staskawiczbacteria bacterium RIFOXYC1_FULL_38_18</name>
    <dbReference type="NCBI Taxonomy" id="1802229"/>
    <lineage>
        <taxon>Bacteria</taxon>
        <taxon>Candidatus Staskawicziibacteriota</taxon>
    </lineage>
</organism>
<protein>
    <submittedName>
        <fullName evidence="2">Uncharacterized protein</fullName>
    </submittedName>
</protein>
<dbReference type="Proteomes" id="UP000177751">
    <property type="component" value="Unassembled WGS sequence"/>
</dbReference>
<dbReference type="EMBL" id="MHPP01000014">
    <property type="protein sequence ID" value="OGZ84637.1"/>
    <property type="molecule type" value="Genomic_DNA"/>
</dbReference>
<comment type="caution">
    <text evidence="2">The sequence shown here is derived from an EMBL/GenBank/DDBJ whole genome shotgun (WGS) entry which is preliminary data.</text>
</comment>